<keyword evidence="3" id="KW-1185">Reference proteome</keyword>
<dbReference type="GO" id="GO:0016491">
    <property type="term" value="F:oxidoreductase activity"/>
    <property type="evidence" value="ECO:0007669"/>
    <property type="project" value="InterPro"/>
</dbReference>
<dbReference type="SUPFAM" id="SSF51735">
    <property type="entry name" value="NAD(P)-binding Rossmann-fold domains"/>
    <property type="match status" value="1"/>
</dbReference>
<gene>
    <name evidence="2" type="ORF">E1202_17225</name>
</gene>
<name>A0A4R5BNR0_9PSEU</name>
<comment type="caution">
    <text evidence="2">The sequence shown here is derived from an EMBL/GenBank/DDBJ whole genome shotgun (WGS) entry which is preliminary data.</text>
</comment>
<evidence type="ECO:0000259" key="1">
    <source>
        <dbReference type="SMART" id="SM00829"/>
    </source>
</evidence>
<dbReference type="SMART" id="SM00829">
    <property type="entry name" value="PKS_ER"/>
    <property type="match status" value="1"/>
</dbReference>
<sequence>MNALDADNVPPTMRAVLLTGHGGLDSLVTSDEAPTPTPQTGEVLVRVGACGLNNTEINTRTGWYDSMVESSLSEELGVHGRDDGAASSWNKASVEFPRIQGSAVVGRIASVGRGADPGRIGERVLVDPSIRDEDLPVRAQIAEYLGSERDGGFAEYVAVPSNNAHVVDSPLSDAELATFPCSYDTAEEMLDRAELAKGETVAITGAAGGVGTALIQLALARGAHIIAIAGASKEARLRELGAHDFVARDSGAVREEVEKLVGERGVDVVADVVGGAMFGTVLKLLRRGGRYATAGAIGGPTTKIDLRDLIYKDLEMYGITNPTALTFTRLVEIIQTGRVKPLLQEVFPLSELRAAQAQMLKRAHVGKYVVVP</sequence>
<evidence type="ECO:0000313" key="3">
    <source>
        <dbReference type="Proteomes" id="UP000294723"/>
    </source>
</evidence>
<organism evidence="2 3">
    <name type="scientific">Saccharopolyspora karakumensis</name>
    <dbReference type="NCBI Taxonomy" id="2530386"/>
    <lineage>
        <taxon>Bacteria</taxon>
        <taxon>Bacillati</taxon>
        <taxon>Actinomycetota</taxon>
        <taxon>Actinomycetes</taxon>
        <taxon>Pseudonocardiales</taxon>
        <taxon>Pseudonocardiaceae</taxon>
        <taxon>Saccharopolyspora</taxon>
    </lineage>
</organism>
<dbReference type="CDD" id="cd08274">
    <property type="entry name" value="MDR9"/>
    <property type="match status" value="1"/>
</dbReference>
<evidence type="ECO:0000313" key="2">
    <source>
        <dbReference type="EMBL" id="TDD87056.1"/>
    </source>
</evidence>
<feature type="domain" description="Enoyl reductase (ER)" evidence="1">
    <location>
        <begin position="22"/>
        <end position="370"/>
    </location>
</feature>
<dbReference type="InterPro" id="IPR036291">
    <property type="entry name" value="NAD(P)-bd_dom_sf"/>
</dbReference>
<proteinExistence type="predicted"/>
<dbReference type="InterPro" id="IPR013149">
    <property type="entry name" value="ADH-like_C"/>
</dbReference>
<dbReference type="PANTHER" id="PTHR43677">
    <property type="entry name" value="SHORT-CHAIN DEHYDROGENASE/REDUCTASE"/>
    <property type="match status" value="1"/>
</dbReference>
<dbReference type="InterPro" id="IPR020843">
    <property type="entry name" value="ER"/>
</dbReference>
<dbReference type="SUPFAM" id="SSF50129">
    <property type="entry name" value="GroES-like"/>
    <property type="match status" value="1"/>
</dbReference>
<accession>A0A4R5BNR0</accession>
<dbReference type="PANTHER" id="PTHR43677:SF4">
    <property type="entry name" value="QUINONE OXIDOREDUCTASE-LIKE PROTEIN 2"/>
    <property type="match status" value="1"/>
</dbReference>
<dbReference type="RefSeq" id="WP_132684180.1">
    <property type="nucleotide sequence ID" value="NZ_SMLA01000025.1"/>
</dbReference>
<dbReference type="AlphaFoldDB" id="A0A4R5BNR0"/>
<reference evidence="2 3" key="1">
    <citation type="submission" date="2019-03" db="EMBL/GenBank/DDBJ databases">
        <title>Draft genome sequences of novel Actinobacteria.</title>
        <authorList>
            <person name="Sahin N."/>
            <person name="Ay H."/>
            <person name="Saygin H."/>
        </authorList>
    </citation>
    <scope>NUCLEOTIDE SEQUENCE [LARGE SCALE GENOMIC DNA]</scope>
    <source>
        <strain evidence="2 3">5K548</strain>
    </source>
</reference>
<dbReference type="Pfam" id="PF08240">
    <property type="entry name" value="ADH_N"/>
    <property type="match status" value="1"/>
</dbReference>
<dbReference type="InterPro" id="IPR011032">
    <property type="entry name" value="GroES-like_sf"/>
</dbReference>
<dbReference type="Gene3D" id="3.90.180.10">
    <property type="entry name" value="Medium-chain alcohol dehydrogenases, catalytic domain"/>
    <property type="match status" value="1"/>
</dbReference>
<dbReference type="Gene3D" id="3.40.50.720">
    <property type="entry name" value="NAD(P)-binding Rossmann-like Domain"/>
    <property type="match status" value="1"/>
</dbReference>
<dbReference type="InterPro" id="IPR013154">
    <property type="entry name" value="ADH-like_N"/>
</dbReference>
<dbReference type="Proteomes" id="UP000294723">
    <property type="component" value="Unassembled WGS sequence"/>
</dbReference>
<dbReference type="EMBL" id="SMLA01000025">
    <property type="protein sequence ID" value="TDD87056.1"/>
    <property type="molecule type" value="Genomic_DNA"/>
</dbReference>
<dbReference type="InterPro" id="IPR051397">
    <property type="entry name" value="Zn-ADH-like_protein"/>
</dbReference>
<dbReference type="Pfam" id="PF00107">
    <property type="entry name" value="ADH_zinc_N"/>
    <property type="match status" value="1"/>
</dbReference>
<protein>
    <submittedName>
        <fullName evidence="2">Alcohol dehydrogenase</fullName>
    </submittedName>
</protein>